<dbReference type="SUPFAM" id="SSF57701">
    <property type="entry name" value="Zn2/Cys6 DNA-binding domain"/>
    <property type="match status" value="1"/>
</dbReference>
<dbReference type="CDD" id="cd12148">
    <property type="entry name" value="fungal_TF_MHR"/>
    <property type="match status" value="1"/>
</dbReference>
<dbReference type="InterPro" id="IPR036864">
    <property type="entry name" value="Zn2-C6_fun-type_DNA-bd_sf"/>
</dbReference>
<dbReference type="PANTHER" id="PTHR31313">
    <property type="entry name" value="TY1 ENHANCER ACTIVATOR"/>
    <property type="match status" value="1"/>
</dbReference>
<dbReference type="Gene3D" id="4.10.240.10">
    <property type="entry name" value="Zn(2)-C6 fungal-type DNA-binding domain"/>
    <property type="match status" value="1"/>
</dbReference>
<keyword evidence="4" id="KW-0805">Transcription regulation</keyword>
<reference evidence="10 11" key="1">
    <citation type="journal article" date="2018" name="PLoS Pathog.">
        <title>Evolution of structural diversity of trichothecenes, a family of toxins produced by plant pathogenic and entomopathogenic fungi.</title>
        <authorList>
            <person name="Proctor R.H."/>
            <person name="McCormick S.P."/>
            <person name="Kim H.S."/>
            <person name="Cardoza R.E."/>
            <person name="Stanley A.M."/>
            <person name="Lindo L."/>
            <person name="Kelly A."/>
            <person name="Brown D.W."/>
            <person name="Lee T."/>
            <person name="Vaughan M.M."/>
            <person name="Alexander N.J."/>
            <person name="Busman M."/>
            <person name="Gutierrez S."/>
        </authorList>
    </citation>
    <scope>NUCLEOTIDE SEQUENCE [LARGE SCALE GENOMIC DNA]</scope>
    <source>
        <strain evidence="10 11">NRRL 20695</strain>
    </source>
</reference>
<dbReference type="GO" id="GO:0006351">
    <property type="term" value="P:DNA-templated transcription"/>
    <property type="evidence" value="ECO:0007669"/>
    <property type="project" value="InterPro"/>
</dbReference>
<dbReference type="GO" id="GO:0005634">
    <property type="term" value="C:nucleus"/>
    <property type="evidence" value="ECO:0007669"/>
    <property type="project" value="UniProtKB-SubCell"/>
</dbReference>
<organism evidence="10 11">
    <name type="scientific">Fusarium longipes</name>
    <dbReference type="NCBI Taxonomy" id="694270"/>
    <lineage>
        <taxon>Eukaryota</taxon>
        <taxon>Fungi</taxon>
        <taxon>Dikarya</taxon>
        <taxon>Ascomycota</taxon>
        <taxon>Pezizomycotina</taxon>
        <taxon>Sordariomycetes</taxon>
        <taxon>Hypocreomycetidae</taxon>
        <taxon>Hypocreales</taxon>
        <taxon>Nectriaceae</taxon>
        <taxon>Fusarium</taxon>
    </lineage>
</organism>
<dbReference type="InterPro" id="IPR001138">
    <property type="entry name" value="Zn2Cys6_DnaBD"/>
</dbReference>
<evidence type="ECO:0000313" key="11">
    <source>
        <dbReference type="Proteomes" id="UP000266234"/>
    </source>
</evidence>
<dbReference type="PROSITE" id="PS00463">
    <property type="entry name" value="ZN2_CY6_FUNGAL_1"/>
    <property type="match status" value="1"/>
</dbReference>
<dbReference type="PROSITE" id="PS50048">
    <property type="entry name" value="ZN2_CY6_FUNGAL_2"/>
    <property type="match status" value="1"/>
</dbReference>
<dbReference type="AlphaFoldDB" id="A0A395SII8"/>
<feature type="domain" description="Zn(2)-C6 fungal-type" evidence="9">
    <location>
        <begin position="49"/>
        <end position="78"/>
    </location>
</feature>
<keyword evidence="7" id="KW-0539">Nucleus</keyword>
<evidence type="ECO:0000256" key="1">
    <source>
        <dbReference type="ARBA" id="ARBA00004123"/>
    </source>
</evidence>
<comment type="subcellular location">
    <subcellularLocation>
        <location evidence="1">Nucleus</location>
    </subcellularLocation>
</comment>
<dbReference type="CDD" id="cd00067">
    <property type="entry name" value="GAL4"/>
    <property type="match status" value="1"/>
</dbReference>
<dbReference type="PANTHER" id="PTHR31313:SF81">
    <property type="entry name" value="TY1 ENHANCER ACTIVATOR"/>
    <property type="match status" value="1"/>
</dbReference>
<accession>A0A395SII8</accession>
<dbReference type="SMART" id="SM00066">
    <property type="entry name" value="GAL4"/>
    <property type="match status" value="1"/>
</dbReference>
<gene>
    <name evidence="10" type="ORF">FLONG3_6904</name>
</gene>
<keyword evidence="2" id="KW-0479">Metal-binding</keyword>
<dbReference type="Pfam" id="PF00172">
    <property type="entry name" value="Zn_clus"/>
    <property type="match status" value="1"/>
</dbReference>
<evidence type="ECO:0000256" key="7">
    <source>
        <dbReference type="ARBA" id="ARBA00023242"/>
    </source>
</evidence>
<dbReference type="EMBL" id="PXOG01000152">
    <property type="protein sequence ID" value="RGP72005.1"/>
    <property type="molecule type" value="Genomic_DNA"/>
</dbReference>
<evidence type="ECO:0000256" key="6">
    <source>
        <dbReference type="ARBA" id="ARBA00023163"/>
    </source>
</evidence>
<comment type="caution">
    <text evidence="10">The sequence shown here is derived from an EMBL/GenBank/DDBJ whole genome shotgun (WGS) entry which is preliminary data.</text>
</comment>
<evidence type="ECO:0000256" key="4">
    <source>
        <dbReference type="ARBA" id="ARBA00023015"/>
    </source>
</evidence>
<proteinExistence type="predicted"/>
<keyword evidence="11" id="KW-1185">Reference proteome</keyword>
<dbReference type="GO" id="GO:0008270">
    <property type="term" value="F:zinc ion binding"/>
    <property type="evidence" value="ECO:0007669"/>
    <property type="project" value="InterPro"/>
</dbReference>
<name>A0A395SII8_9HYPO</name>
<evidence type="ECO:0000313" key="10">
    <source>
        <dbReference type="EMBL" id="RGP72005.1"/>
    </source>
</evidence>
<feature type="compositionally biased region" description="Basic and acidic residues" evidence="8">
    <location>
        <begin position="146"/>
        <end position="160"/>
    </location>
</feature>
<evidence type="ECO:0000256" key="2">
    <source>
        <dbReference type="ARBA" id="ARBA00022723"/>
    </source>
</evidence>
<dbReference type="Proteomes" id="UP000266234">
    <property type="component" value="Unassembled WGS sequence"/>
</dbReference>
<dbReference type="Pfam" id="PF04082">
    <property type="entry name" value="Fungal_trans"/>
    <property type="match status" value="1"/>
</dbReference>
<feature type="region of interest" description="Disordered" evidence="8">
    <location>
        <begin position="127"/>
        <end position="160"/>
    </location>
</feature>
<dbReference type="OrthoDB" id="10249920at2759"/>
<dbReference type="GO" id="GO:0003677">
    <property type="term" value="F:DNA binding"/>
    <property type="evidence" value="ECO:0007669"/>
    <property type="project" value="UniProtKB-KW"/>
</dbReference>
<evidence type="ECO:0000256" key="3">
    <source>
        <dbReference type="ARBA" id="ARBA00022833"/>
    </source>
</evidence>
<dbReference type="GO" id="GO:0000981">
    <property type="term" value="F:DNA-binding transcription factor activity, RNA polymerase II-specific"/>
    <property type="evidence" value="ECO:0007669"/>
    <property type="project" value="InterPro"/>
</dbReference>
<protein>
    <recommendedName>
        <fullName evidence="9">Zn(2)-C6 fungal-type domain-containing protein</fullName>
    </recommendedName>
</protein>
<evidence type="ECO:0000256" key="8">
    <source>
        <dbReference type="SAM" id="MobiDB-lite"/>
    </source>
</evidence>
<keyword evidence="6" id="KW-0804">Transcription</keyword>
<keyword evidence="3" id="KW-0862">Zinc</keyword>
<evidence type="ECO:0000259" key="9">
    <source>
        <dbReference type="PROSITE" id="PS50048"/>
    </source>
</evidence>
<sequence>MNQREDLSTNIVQSVTDSALWTAYNNTGALHPSSAAASNTETRSRVPKACETCCRRKRKCDGASPCSWCFKNNIECIFVLERPKRKKQDSEVVSNLEDQLLALKDYVRKLEATCGYTNLPAFDSSTLNESSIGQHDAGARSSSDTISHKTDNSDCEHDDTHASAVNDVSSMMWRMNIHDSGETSFVGPSGSFCFPSTRHGNEVTKKSEGYDAYSAKASSPHQVPVTNHPLEAEGSNRYLLDLFSQHINPVHKFVPAGVVETLEIPQTSLDLELLQASVLSAASILTDNPKLQKLGQQYADRAETIVMRCCRTLPNVSTARALSILSWRELGLENENNAWLYNSMAASLTLHLGLHVSSFENVLQMPIEKQNNEASFFETDMSHVRIQTFWSVFLMDRIATSMLGRNCMLPWRRVRATPYLKACQTNPSLEDTVFNALCQMWFIHDRYSFEFDEIESVERHRLLIEARDHHMAFFSQLGNDLELKKNNMDRKVILLHMVYHMSLLLIHRPYLKEPKDSAPHRLSVRTNITASHALVKLIRQYGREGSLQYAPFFAVHCVLTAAVTLLLNATSTNSTIRSQSVHRFRVCVNALEEMQKTWPRAKRGLFLLRELAYRWKVVSALPLRHSVPIGTETVGASYSEAPNDIMLDNATVGGGVTHKDNDETQLDWGMLFANLEEPLDLVSIDLSTPTGDWLFTEANSDEAFGNYEGSLMSDI</sequence>
<keyword evidence="5" id="KW-0238">DNA-binding</keyword>
<evidence type="ECO:0000256" key="5">
    <source>
        <dbReference type="ARBA" id="ARBA00023125"/>
    </source>
</evidence>
<dbReference type="InterPro" id="IPR051615">
    <property type="entry name" value="Transcr_Regulatory_Elem"/>
</dbReference>
<dbReference type="InterPro" id="IPR007219">
    <property type="entry name" value="XnlR_reg_dom"/>
</dbReference>